<protein>
    <recommendedName>
        <fullName evidence="5">DUF2207 domain-containing protein</fullName>
    </recommendedName>
</protein>
<reference evidence="3 4" key="1">
    <citation type="submission" date="2020-04" db="EMBL/GenBank/DDBJ databases">
        <title>Novel Paenibacillus strain UniB2 isolated from commercial digestive syrup.</title>
        <authorList>
            <person name="Thorat V."/>
            <person name="Kirdat K."/>
            <person name="Tiwarekar B."/>
            <person name="Yadav A."/>
        </authorList>
    </citation>
    <scope>NUCLEOTIDE SEQUENCE [LARGE SCALE GENOMIC DNA]</scope>
    <source>
        <strain evidence="3 4">UniB2</strain>
    </source>
</reference>
<dbReference type="Proteomes" id="UP000502136">
    <property type="component" value="Chromosome"/>
</dbReference>
<feature type="region of interest" description="Disordered" evidence="1">
    <location>
        <begin position="52"/>
        <end position="108"/>
    </location>
</feature>
<dbReference type="RefSeq" id="WP_168907350.1">
    <property type="nucleotide sequence ID" value="NZ_CP051428.1"/>
</dbReference>
<name>A0A6H2GX71_9BACL</name>
<keyword evidence="2" id="KW-0472">Membrane</keyword>
<accession>A0A6H2GX71</accession>
<evidence type="ECO:0000313" key="4">
    <source>
        <dbReference type="Proteomes" id="UP000502136"/>
    </source>
</evidence>
<evidence type="ECO:0000313" key="3">
    <source>
        <dbReference type="EMBL" id="QJC51766.1"/>
    </source>
</evidence>
<evidence type="ECO:0000256" key="2">
    <source>
        <dbReference type="SAM" id="Phobius"/>
    </source>
</evidence>
<sequence>MKRRTATIWMAVLAFLALVGLVQMVLSRNFTALLPLVVLALIFGLYRMSPAGRAGRAARPRVKPGRAASAPSAGRPRQASTAKPRSRKASPFRVIEGGKDEDGMPKYH</sequence>
<keyword evidence="4" id="KW-1185">Reference proteome</keyword>
<evidence type="ECO:0000256" key="1">
    <source>
        <dbReference type="SAM" id="MobiDB-lite"/>
    </source>
</evidence>
<dbReference type="EMBL" id="CP051428">
    <property type="protein sequence ID" value="QJC51766.1"/>
    <property type="molecule type" value="Genomic_DNA"/>
</dbReference>
<gene>
    <name evidence="3" type="ORF">HGI30_09550</name>
</gene>
<feature type="compositionally biased region" description="Basic and acidic residues" evidence="1">
    <location>
        <begin position="96"/>
        <end position="108"/>
    </location>
</feature>
<evidence type="ECO:0008006" key="5">
    <source>
        <dbReference type="Google" id="ProtNLM"/>
    </source>
</evidence>
<keyword evidence="2" id="KW-1133">Transmembrane helix</keyword>
<dbReference type="AlphaFoldDB" id="A0A6H2GX71"/>
<feature type="transmembrane region" description="Helical" evidence="2">
    <location>
        <begin position="32"/>
        <end position="49"/>
    </location>
</feature>
<feature type="compositionally biased region" description="Low complexity" evidence="1">
    <location>
        <begin position="65"/>
        <end position="80"/>
    </location>
</feature>
<dbReference type="KEGG" id="palr:HGI30_09550"/>
<feature type="transmembrane region" description="Helical" evidence="2">
    <location>
        <begin position="7"/>
        <end position="26"/>
    </location>
</feature>
<organism evidence="3 4">
    <name type="scientific">Paenibacillus albicereus</name>
    <dbReference type="NCBI Taxonomy" id="2726185"/>
    <lineage>
        <taxon>Bacteria</taxon>
        <taxon>Bacillati</taxon>
        <taxon>Bacillota</taxon>
        <taxon>Bacilli</taxon>
        <taxon>Bacillales</taxon>
        <taxon>Paenibacillaceae</taxon>
        <taxon>Paenibacillus</taxon>
    </lineage>
</organism>
<proteinExistence type="predicted"/>
<keyword evidence="2" id="KW-0812">Transmembrane</keyword>